<dbReference type="AlphaFoldDB" id="A0A9Q1QIA3"/>
<name>A0A9Q1QIA3_9CARY</name>
<evidence type="ECO:0000313" key="3">
    <source>
        <dbReference type="Proteomes" id="UP001153076"/>
    </source>
</evidence>
<accession>A0A9Q1QIA3</accession>
<keyword evidence="3" id="KW-1185">Reference proteome</keyword>
<dbReference type="Proteomes" id="UP001153076">
    <property type="component" value="Unassembled WGS sequence"/>
</dbReference>
<comment type="caution">
    <text evidence="2">The sequence shown here is derived from an EMBL/GenBank/DDBJ whole genome shotgun (WGS) entry which is preliminary data.</text>
</comment>
<feature type="compositionally biased region" description="Polar residues" evidence="1">
    <location>
        <begin position="167"/>
        <end position="178"/>
    </location>
</feature>
<feature type="region of interest" description="Disordered" evidence="1">
    <location>
        <begin position="1"/>
        <end position="23"/>
    </location>
</feature>
<organism evidence="2 3">
    <name type="scientific">Carnegiea gigantea</name>
    <dbReference type="NCBI Taxonomy" id="171969"/>
    <lineage>
        <taxon>Eukaryota</taxon>
        <taxon>Viridiplantae</taxon>
        <taxon>Streptophyta</taxon>
        <taxon>Embryophyta</taxon>
        <taxon>Tracheophyta</taxon>
        <taxon>Spermatophyta</taxon>
        <taxon>Magnoliopsida</taxon>
        <taxon>eudicotyledons</taxon>
        <taxon>Gunneridae</taxon>
        <taxon>Pentapetalae</taxon>
        <taxon>Caryophyllales</taxon>
        <taxon>Cactineae</taxon>
        <taxon>Cactaceae</taxon>
        <taxon>Cactoideae</taxon>
        <taxon>Echinocereeae</taxon>
        <taxon>Carnegiea</taxon>
    </lineage>
</organism>
<evidence type="ECO:0000256" key="1">
    <source>
        <dbReference type="SAM" id="MobiDB-lite"/>
    </source>
</evidence>
<gene>
    <name evidence="2" type="ORF">Cgig2_026488</name>
</gene>
<protein>
    <submittedName>
        <fullName evidence="2">Uncharacterized protein</fullName>
    </submittedName>
</protein>
<feature type="region of interest" description="Disordered" evidence="1">
    <location>
        <begin position="166"/>
        <end position="193"/>
    </location>
</feature>
<dbReference type="EMBL" id="JAKOGI010000139">
    <property type="protein sequence ID" value="KAJ8442546.1"/>
    <property type="molecule type" value="Genomic_DNA"/>
</dbReference>
<sequence length="221" mass="24709">MKNQDADFANSDTRIAMEKDEDEGLAADENIDMYLNLQNIEDVEMSTDSSKRKRLEEGAYVPFDPMIPALHDLPPGCHVVLSFCHASISSSRNGILARCNCCDCYISTKLDYYGYHGLDLELSSYPQAHYVWFILTRTDLEPAQLKVSSTKDGCWILPKCPTARVAPNSSEQSNTGHQGLSPPPIKQSMMHPNKSETPLLVPATITRTFGAYHAKEILRRI</sequence>
<evidence type="ECO:0000313" key="2">
    <source>
        <dbReference type="EMBL" id="KAJ8442546.1"/>
    </source>
</evidence>
<proteinExistence type="predicted"/>
<reference evidence="2" key="1">
    <citation type="submission" date="2022-04" db="EMBL/GenBank/DDBJ databases">
        <title>Carnegiea gigantea Genome sequencing and assembly v2.</title>
        <authorList>
            <person name="Copetti D."/>
            <person name="Sanderson M.J."/>
            <person name="Burquez A."/>
            <person name="Wojciechowski M.F."/>
        </authorList>
    </citation>
    <scope>NUCLEOTIDE SEQUENCE</scope>
    <source>
        <strain evidence="2">SGP5-SGP5p</strain>
        <tissue evidence="2">Aerial part</tissue>
    </source>
</reference>